<dbReference type="OrthoDB" id="1645589at2"/>
<keyword evidence="16" id="KW-1185">Reference proteome</keyword>
<evidence type="ECO:0000256" key="4">
    <source>
        <dbReference type="ARBA" id="ARBA00001947"/>
    </source>
</evidence>
<dbReference type="Proteomes" id="UP000249590">
    <property type="component" value="Unassembled WGS sequence"/>
</dbReference>
<feature type="binding site" evidence="14">
    <location>
        <position position="179"/>
    </location>
    <ligand>
        <name>substrate</name>
    </ligand>
</feature>
<comment type="function">
    <text evidence="10">Catalyzes the reversible epimerization of D-ribulose 5-phosphate to D-xylulose 5-phosphate.</text>
</comment>
<evidence type="ECO:0000256" key="12">
    <source>
        <dbReference type="PIRSR" id="PIRSR001461-1"/>
    </source>
</evidence>
<dbReference type="HAMAP" id="MF_02227">
    <property type="entry name" value="RPE"/>
    <property type="match status" value="1"/>
</dbReference>
<dbReference type="EMBL" id="QHHQ01000003">
    <property type="protein sequence ID" value="RAI00831.1"/>
    <property type="molecule type" value="Genomic_DNA"/>
</dbReference>
<dbReference type="GO" id="GO:0004750">
    <property type="term" value="F:D-ribulose-phosphate 3-epimerase activity"/>
    <property type="evidence" value="ECO:0007669"/>
    <property type="project" value="UniProtKB-UniRule"/>
</dbReference>
<dbReference type="PANTHER" id="PTHR11749">
    <property type="entry name" value="RIBULOSE-5-PHOSPHATE-3-EPIMERASE"/>
    <property type="match status" value="1"/>
</dbReference>
<dbReference type="InterPro" id="IPR000056">
    <property type="entry name" value="Ribul_P_3_epim-like"/>
</dbReference>
<comment type="cofactor">
    <cofactor evidence="2">
        <name>Mn(2+)</name>
        <dbReference type="ChEBI" id="CHEBI:29035"/>
    </cofactor>
</comment>
<keyword evidence="10 11" id="KW-0119">Carbohydrate metabolism</keyword>
<dbReference type="PROSITE" id="PS01086">
    <property type="entry name" value="RIBUL_P_3_EPIMER_2"/>
    <property type="match status" value="1"/>
</dbReference>
<dbReference type="NCBIfam" id="TIGR01163">
    <property type="entry name" value="rpe"/>
    <property type="match status" value="1"/>
</dbReference>
<dbReference type="InterPro" id="IPR013785">
    <property type="entry name" value="Aldolase_TIM"/>
</dbReference>
<comment type="pathway">
    <text evidence="10">Carbohydrate degradation.</text>
</comment>
<feature type="binding site" evidence="10 13">
    <location>
        <position position="177"/>
    </location>
    <ligand>
        <name>a divalent metal cation</name>
        <dbReference type="ChEBI" id="CHEBI:60240"/>
    </ligand>
</feature>
<evidence type="ECO:0000256" key="9">
    <source>
        <dbReference type="ARBA" id="ARBA00023235"/>
    </source>
</evidence>
<protein>
    <recommendedName>
        <fullName evidence="7 10">Ribulose-phosphate 3-epimerase</fullName>
        <ecNumber evidence="7 10">5.1.3.1</ecNumber>
    </recommendedName>
</protein>
<comment type="cofactor">
    <cofactor evidence="5">
        <name>Fe(2+)</name>
        <dbReference type="ChEBI" id="CHEBI:29033"/>
    </cofactor>
</comment>
<evidence type="ECO:0000313" key="16">
    <source>
        <dbReference type="Proteomes" id="UP000249590"/>
    </source>
</evidence>
<dbReference type="NCBIfam" id="NF004076">
    <property type="entry name" value="PRK05581.1-4"/>
    <property type="match status" value="1"/>
</dbReference>
<evidence type="ECO:0000256" key="7">
    <source>
        <dbReference type="ARBA" id="ARBA00013188"/>
    </source>
</evidence>
<name>A0A8B2NWT7_9HYPH</name>
<reference evidence="15 16" key="1">
    <citation type="submission" date="2018-05" db="EMBL/GenBank/DDBJ databases">
        <title>Acuticoccus sediminis sp. nov., isolated from deep-sea sediment of Indian Ocean.</title>
        <authorList>
            <person name="Liu X."/>
            <person name="Lai Q."/>
            <person name="Du Y."/>
            <person name="Sun F."/>
            <person name="Zhang X."/>
            <person name="Wang S."/>
            <person name="Shao Z."/>
        </authorList>
    </citation>
    <scope>NUCLEOTIDE SEQUENCE [LARGE SCALE GENOMIC DNA]</scope>
    <source>
        <strain evidence="15 16">PTG4-2</strain>
    </source>
</reference>
<comment type="similarity">
    <text evidence="6 10 11">Belongs to the ribulose-phosphate 3-epimerase family.</text>
</comment>
<sequence length="234" mass="24477">MTFDRLPKIAPSILSAEFADFGRECEAIEAEGADWVHVDVMDGHFVPNITFGPPLVRAIRRHIRTVMDVHLMIAPVDPYIGAFADAGADVITAHAEAGPHLDRTLQAIRAAGCKAGVALNPATPAEAIAHVMDRIDLVCVMTVNPGFGGQSFIPAMVPKVARLREMIGDRPIHIEIDGGVTPETAPLVVAAGADVLVAGSAVFKGGSVGRPGPYGANIRAIREAATAACRSHAA</sequence>
<feature type="binding site" evidence="10 14">
    <location>
        <position position="70"/>
    </location>
    <ligand>
        <name>substrate</name>
    </ligand>
</feature>
<feature type="binding site" evidence="10 13">
    <location>
        <position position="37"/>
    </location>
    <ligand>
        <name>a divalent metal cation</name>
        <dbReference type="ChEBI" id="CHEBI:60240"/>
    </ligand>
</feature>
<feature type="active site" description="Proton donor" evidence="10 12">
    <location>
        <position position="177"/>
    </location>
</feature>
<evidence type="ECO:0000256" key="11">
    <source>
        <dbReference type="PIRNR" id="PIRNR001461"/>
    </source>
</evidence>
<feature type="binding site" evidence="10 13">
    <location>
        <position position="39"/>
    </location>
    <ligand>
        <name>a divalent metal cation</name>
        <dbReference type="ChEBI" id="CHEBI:60240"/>
    </ligand>
</feature>
<evidence type="ECO:0000256" key="1">
    <source>
        <dbReference type="ARBA" id="ARBA00001782"/>
    </source>
</evidence>
<dbReference type="Pfam" id="PF00834">
    <property type="entry name" value="Ribul_P_3_epim"/>
    <property type="match status" value="1"/>
</dbReference>
<dbReference type="Gene3D" id="3.20.20.70">
    <property type="entry name" value="Aldolase class I"/>
    <property type="match status" value="1"/>
</dbReference>
<feature type="binding site" evidence="10">
    <location>
        <begin position="177"/>
        <end position="179"/>
    </location>
    <ligand>
        <name>substrate</name>
    </ligand>
</feature>
<keyword evidence="13" id="KW-0170">Cobalt</keyword>
<dbReference type="GO" id="GO:0019323">
    <property type="term" value="P:pentose catabolic process"/>
    <property type="evidence" value="ECO:0007669"/>
    <property type="project" value="UniProtKB-UniRule"/>
</dbReference>
<proteinExistence type="inferred from homology"/>
<feature type="binding site" evidence="10 14">
    <location>
        <begin position="199"/>
        <end position="200"/>
    </location>
    <ligand>
        <name>substrate</name>
    </ligand>
</feature>
<evidence type="ECO:0000313" key="15">
    <source>
        <dbReference type="EMBL" id="RAI00831.1"/>
    </source>
</evidence>
<dbReference type="SUPFAM" id="SSF51366">
    <property type="entry name" value="Ribulose-phoshate binding barrel"/>
    <property type="match status" value="1"/>
</dbReference>
<keyword evidence="13" id="KW-0464">Manganese</keyword>
<keyword evidence="8 10" id="KW-0479">Metal-binding</keyword>
<dbReference type="PROSITE" id="PS01085">
    <property type="entry name" value="RIBUL_P_3_EPIMER_1"/>
    <property type="match status" value="1"/>
</dbReference>
<dbReference type="InterPro" id="IPR026019">
    <property type="entry name" value="Ribul_P_3_epim"/>
</dbReference>
<accession>A0A8B2NWT7</accession>
<evidence type="ECO:0000256" key="3">
    <source>
        <dbReference type="ARBA" id="ARBA00001941"/>
    </source>
</evidence>
<feature type="active site" description="Proton acceptor" evidence="10 12">
    <location>
        <position position="39"/>
    </location>
</feature>
<evidence type="ECO:0000256" key="6">
    <source>
        <dbReference type="ARBA" id="ARBA00009541"/>
    </source>
</evidence>
<evidence type="ECO:0000256" key="13">
    <source>
        <dbReference type="PIRSR" id="PIRSR001461-2"/>
    </source>
</evidence>
<feature type="binding site" evidence="10 13">
    <location>
        <position position="70"/>
    </location>
    <ligand>
        <name>a divalent metal cation</name>
        <dbReference type="ChEBI" id="CHEBI:60240"/>
    </ligand>
</feature>
<comment type="cofactor">
    <cofactor evidence="3">
        <name>Co(2+)</name>
        <dbReference type="ChEBI" id="CHEBI:48828"/>
    </cofactor>
</comment>
<dbReference type="EC" id="5.1.3.1" evidence="7 10"/>
<comment type="caution">
    <text evidence="15">The sequence shown here is derived from an EMBL/GenBank/DDBJ whole genome shotgun (WGS) entry which is preliminary data.</text>
</comment>
<dbReference type="GO" id="GO:0005737">
    <property type="term" value="C:cytoplasm"/>
    <property type="evidence" value="ECO:0007669"/>
    <property type="project" value="UniProtKB-ARBA"/>
</dbReference>
<dbReference type="AlphaFoldDB" id="A0A8B2NWT7"/>
<dbReference type="InterPro" id="IPR011060">
    <property type="entry name" value="RibuloseP-bd_barrel"/>
</dbReference>
<comment type="cofactor">
    <cofactor evidence="4">
        <name>Zn(2+)</name>
        <dbReference type="ChEBI" id="CHEBI:29105"/>
    </cofactor>
</comment>
<dbReference type="FunFam" id="3.20.20.70:FF:000004">
    <property type="entry name" value="Ribulose-phosphate 3-epimerase"/>
    <property type="match status" value="1"/>
</dbReference>
<evidence type="ECO:0000256" key="8">
    <source>
        <dbReference type="ARBA" id="ARBA00022723"/>
    </source>
</evidence>
<dbReference type="GO" id="GO:0046872">
    <property type="term" value="F:metal ion binding"/>
    <property type="evidence" value="ECO:0007669"/>
    <property type="project" value="UniProtKB-UniRule"/>
</dbReference>
<dbReference type="GO" id="GO:0006098">
    <property type="term" value="P:pentose-phosphate shunt"/>
    <property type="evidence" value="ECO:0007669"/>
    <property type="project" value="UniProtKB-UniRule"/>
</dbReference>
<feature type="binding site" evidence="10 14">
    <location>
        <position position="12"/>
    </location>
    <ligand>
        <name>substrate</name>
    </ligand>
</feature>
<evidence type="ECO:0000256" key="10">
    <source>
        <dbReference type="HAMAP-Rule" id="MF_02227"/>
    </source>
</evidence>
<comment type="catalytic activity">
    <reaction evidence="1 10 11">
        <text>D-ribulose 5-phosphate = D-xylulose 5-phosphate</text>
        <dbReference type="Rhea" id="RHEA:13677"/>
        <dbReference type="ChEBI" id="CHEBI:57737"/>
        <dbReference type="ChEBI" id="CHEBI:58121"/>
        <dbReference type="EC" id="5.1.3.1"/>
    </reaction>
</comment>
<comment type="cofactor">
    <cofactor evidence="10 13">
        <name>a divalent metal cation</name>
        <dbReference type="ChEBI" id="CHEBI:60240"/>
    </cofactor>
    <text evidence="10 13">Binds 1 divalent metal cation per subunit.</text>
</comment>
<dbReference type="RefSeq" id="WP_111347254.1">
    <property type="nucleotide sequence ID" value="NZ_QHHQ01000003.1"/>
</dbReference>
<evidence type="ECO:0000256" key="5">
    <source>
        <dbReference type="ARBA" id="ARBA00001954"/>
    </source>
</evidence>
<evidence type="ECO:0000256" key="14">
    <source>
        <dbReference type="PIRSR" id="PIRSR001461-3"/>
    </source>
</evidence>
<organism evidence="15 16">
    <name type="scientific">Acuticoccus sediminis</name>
    <dbReference type="NCBI Taxonomy" id="2184697"/>
    <lineage>
        <taxon>Bacteria</taxon>
        <taxon>Pseudomonadati</taxon>
        <taxon>Pseudomonadota</taxon>
        <taxon>Alphaproteobacteria</taxon>
        <taxon>Hyphomicrobiales</taxon>
        <taxon>Amorphaceae</taxon>
        <taxon>Acuticoccus</taxon>
    </lineage>
</organism>
<keyword evidence="13" id="KW-0862">Zinc</keyword>
<feature type="binding site" evidence="10 14">
    <location>
        <begin position="146"/>
        <end position="149"/>
    </location>
    <ligand>
        <name>substrate</name>
    </ligand>
</feature>
<keyword evidence="9 10" id="KW-0413">Isomerase</keyword>
<dbReference type="PIRSF" id="PIRSF001461">
    <property type="entry name" value="RPE"/>
    <property type="match status" value="1"/>
</dbReference>
<gene>
    <name evidence="10" type="primary">rpe</name>
    <name evidence="15" type="ORF">DLJ53_16470</name>
</gene>
<evidence type="ECO:0000256" key="2">
    <source>
        <dbReference type="ARBA" id="ARBA00001936"/>
    </source>
</evidence>
<dbReference type="CDD" id="cd00429">
    <property type="entry name" value="RPE"/>
    <property type="match status" value="1"/>
</dbReference>